<name>A0A1L5NPH5_9HYPH</name>
<dbReference type="EMBL" id="CP017102">
    <property type="protein sequence ID" value="APO69782.1"/>
    <property type="molecule type" value="Genomic_DNA"/>
</dbReference>
<dbReference type="SUPFAM" id="SSF47336">
    <property type="entry name" value="ACP-like"/>
    <property type="match status" value="1"/>
</dbReference>
<dbReference type="Gene3D" id="1.10.1200.10">
    <property type="entry name" value="ACP-like"/>
    <property type="match status" value="1"/>
</dbReference>
<organism evidence="2 3">
    <name type="scientific">Rhizobium gallicum</name>
    <dbReference type="NCBI Taxonomy" id="56730"/>
    <lineage>
        <taxon>Bacteria</taxon>
        <taxon>Pseudomonadati</taxon>
        <taxon>Pseudomonadota</taxon>
        <taxon>Alphaproteobacteria</taxon>
        <taxon>Hyphomicrobiales</taxon>
        <taxon>Rhizobiaceae</taxon>
        <taxon>Rhizobium/Agrobacterium group</taxon>
        <taxon>Rhizobium</taxon>
    </lineage>
</organism>
<feature type="domain" description="Carrier" evidence="1">
    <location>
        <begin position="13"/>
        <end position="81"/>
    </location>
</feature>
<gene>
    <name evidence="2" type="ORF">IE4872_PA00033</name>
</gene>
<reference evidence="2 3" key="1">
    <citation type="submission" date="2016-09" db="EMBL/GenBank/DDBJ databases">
        <title>The complete genome sequences of Rhizobium gallicum, symbiovars gallicum and phaseoli, symbionts associated to common bean (Phaseolus vulgaris).</title>
        <authorList>
            <person name="Bustos P."/>
            <person name="Santamaria R.I."/>
            <person name="Perez-Carrascal O.M."/>
            <person name="Juarez S."/>
            <person name="Lozano L."/>
            <person name="Martinez-Flores I."/>
            <person name="Martinez-Romero E."/>
            <person name="Cevallos M."/>
            <person name="Romero D."/>
            <person name="Davila G."/>
            <person name="Gonzalez V."/>
        </authorList>
    </citation>
    <scope>NUCLEOTIDE SEQUENCE [LARGE SCALE GENOMIC DNA]</scope>
    <source>
        <strain evidence="2 3">IE4872</strain>
        <plasmid evidence="3">prgalie4872a</plasmid>
    </source>
</reference>
<dbReference type="AlphaFoldDB" id="A0A1L5NPH5"/>
<dbReference type="InterPro" id="IPR036736">
    <property type="entry name" value="ACP-like_sf"/>
</dbReference>
<evidence type="ECO:0000313" key="3">
    <source>
        <dbReference type="Proteomes" id="UP000184749"/>
    </source>
</evidence>
<dbReference type="Pfam" id="PF00550">
    <property type="entry name" value="PP-binding"/>
    <property type="match status" value="1"/>
</dbReference>
<keyword evidence="2" id="KW-0614">Plasmid</keyword>
<dbReference type="RefSeq" id="WP_074070501.1">
    <property type="nucleotide sequence ID" value="NZ_CP017102.1"/>
</dbReference>
<sequence length="89" mass="10061">MPKNVLSKDKARDALRSALESVLEENIPALSDEIVLFERFRLDSMTMLETLIELEERLGFSADPEELDIKDFETVGGYTDFLVKIAPAN</sequence>
<protein>
    <submittedName>
        <fullName evidence="2">Acyl carrier protein</fullName>
    </submittedName>
</protein>
<accession>A0A1L5NPH5</accession>
<evidence type="ECO:0000313" key="2">
    <source>
        <dbReference type="EMBL" id="APO69782.1"/>
    </source>
</evidence>
<evidence type="ECO:0000259" key="1">
    <source>
        <dbReference type="Pfam" id="PF00550"/>
    </source>
</evidence>
<dbReference type="Proteomes" id="UP000184749">
    <property type="component" value="Plasmid pRgalIE4872a"/>
</dbReference>
<geneLocation type="plasmid" evidence="3">
    <name>prgalie4872a</name>
</geneLocation>
<proteinExistence type="predicted"/>
<dbReference type="InterPro" id="IPR009081">
    <property type="entry name" value="PP-bd_ACP"/>
</dbReference>
<dbReference type="OrthoDB" id="3392378at2"/>